<dbReference type="CDD" id="cd08205">
    <property type="entry name" value="RuBisCO_IV_RLP"/>
    <property type="match status" value="1"/>
</dbReference>
<dbReference type="SFLD" id="SFLDG00301">
    <property type="entry name" value="RuBisCO-like_proteins"/>
    <property type="match status" value="1"/>
</dbReference>
<dbReference type="InterPro" id="IPR000685">
    <property type="entry name" value="RuBisCO_lsu_C"/>
</dbReference>
<dbReference type="EMBL" id="CYZU01000031">
    <property type="protein sequence ID" value="CUO73601.1"/>
    <property type="molecule type" value="Genomic_DNA"/>
</dbReference>
<evidence type="ECO:0000259" key="3">
    <source>
        <dbReference type="Pfam" id="PF02788"/>
    </source>
</evidence>
<feature type="domain" description="Ribulose bisphosphate carboxylase large subunit ferrodoxin-like N-terminal" evidence="3">
    <location>
        <begin position="17"/>
        <end position="134"/>
    </location>
</feature>
<dbReference type="Pfam" id="PF00016">
    <property type="entry name" value="RuBisCO_large"/>
    <property type="match status" value="1"/>
</dbReference>
<dbReference type="RefSeq" id="WP_050640231.1">
    <property type="nucleotide sequence ID" value="NZ_CABKUE010000008.1"/>
</dbReference>
<dbReference type="OrthoDB" id="9770811at2"/>
<feature type="domain" description="Ribulose bisphosphate carboxylase large subunit C-terminal" evidence="2">
    <location>
        <begin position="146"/>
        <end position="425"/>
    </location>
</feature>
<dbReference type="EC" id="5.3.2.-" evidence="4"/>
<dbReference type="InterPro" id="IPR017443">
    <property type="entry name" value="RuBisCO_lsu_fd_N"/>
</dbReference>
<sequence>MNAKYDPNIFKLPESVDKDTHIICTYFCEGYTSDLLNKVGSIAIEQTTGTWAPVPLETPEVRRRHGGKVIAVHEIPCYEFNMPEMEGKERMAVFQIAFPFENMGPNLPQVLTSVIGNISMAGKLKLIDIDFPKVFTDAFKGPRYGVEGLRELTGVEKRPFIVSMIKPCTGATPENAGKLIRELAMAGIDWIKDDELFSDTEYCTVKARAKIAAEILKDVYERTGKRVIYSPNITDRPDKMLDKAKMCKEMGIPGIMINALTVGWPSMQMVAENDEVGLPILAHPAFAGAMYESHYSGVSSHLILGKFMRMSGADIVIYPCAYGKVDIQRERYIRIAQALLTDFRGMKRTFPGPAAGVYQGLIPDVASDLGMDFSISAGAAMHAHPMGAAAGVESLIKAADATAEGISLREAAKDCESLKVALDLWGEGMNQQLFDLKK</sequence>
<dbReference type="SUPFAM" id="SSF54966">
    <property type="entry name" value="RuBisCO, large subunit, small (N-terminal) domain"/>
    <property type="match status" value="1"/>
</dbReference>
<dbReference type="InterPro" id="IPR036376">
    <property type="entry name" value="RuBisCO_lsu_C_sf"/>
</dbReference>
<organism evidence="4 5">
    <name type="scientific">Faecalicatena contorta</name>
    <dbReference type="NCBI Taxonomy" id="39482"/>
    <lineage>
        <taxon>Bacteria</taxon>
        <taxon>Bacillati</taxon>
        <taxon>Bacillota</taxon>
        <taxon>Clostridia</taxon>
        <taxon>Lachnospirales</taxon>
        <taxon>Lachnospiraceae</taxon>
        <taxon>Faecalicatena</taxon>
    </lineage>
</organism>
<name>A0A174HH90_9FIRM</name>
<dbReference type="GO" id="GO:0015977">
    <property type="term" value="P:carbon fixation"/>
    <property type="evidence" value="ECO:0007669"/>
    <property type="project" value="InterPro"/>
</dbReference>
<dbReference type="GO" id="GO:0000287">
    <property type="term" value="F:magnesium ion binding"/>
    <property type="evidence" value="ECO:0007669"/>
    <property type="project" value="InterPro"/>
</dbReference>
<dbReference type="PANTHER" id="PTHR42704">
    <property type="entry name" value="RIBULOSE BISPHOSPHATE CARBOXYLASE"/>
    <property type="match status" value="1"/>
</dbReference>
<reference evidence="4 5" key="1">
    <citation type="submission" date="2015-09" db="EMBL/GenBank/DDBJ databases">
        <authorList>
            <consortium name="Pathogen Informatics"/>
        </authorList>
    </citation>
    <scope>NUCLEOTIDE SEQUENCE [LARGE SCALE GENOMIC DNA]</scope>
    <source>
        <strain evidence="4 5">2789STDY5834876</strain>
    </source>
</reference>
<dbReference type="GO" id="GO:0016853">
    <property type="term" value="F:isomerase activity"/>
    <property type="evidence" value="ECO:0007669"/>
    <property type="project" value="UniProtKB-KW"/>
</dbReference>
<dbReference type="Gene3D" id="3.20.20.110">
    <property type="entry name" value="Ribulose bisphosphate carboxylase, large subunit, C-terminal domain"/>
    <property type="match status" value="1"/>
</dbReference>
<dbReference type="Pfam" id="PF02788">
    <property type="entry name" value="RuBisCO_large_N"/>
    <property type="match status" value="1"/>
</dbReference>
<evidence type="ECO:0000313" key="5">
    <source>
        <dbReference type="Proteomes" id="UP000095544"/>
    </source>
</evidence>
<dbReference type="Gene3D" id="3.30.70.150">
    <property type="entry name" value="RuBisCO large subunit, N-terminal domain"/>
    <property type="match status" value="1"/>
</dbReference>
<gene>
    <name evidence="4" type="primary">mtnW</name>
    <name evidence="4" type="ORF">ERS852491_03130</name>
</gene>
<dbReference type="PANTHER" id="PTHR42704:SF17">
    <property type="entry name" value="RIBULOSE BISPHOSPHATE CARBOXYLASE LARGE CHAIN"/>
    <property type="match status" value="1"/>
</dbReference>
<evidence type="ECO:0000256" key="1">
    <source>
        <dbReference type="RuleBase" id="RU003834"/>
    </source>
</evidence>
<comment type="similarity">
    <text evidence="1">Belongs to the RuBisCO large chain family.</text>
</comment>
<dbReference type="SFLD" id="SFLDS00014">
    <property type="entry name" value="RuBisCO"/>
    <property type="match status" value="1"/>
</dbReference>
<keyword evidence="4" id="KW-0413">Isomerase</keyword>
<protein>
    <submittedName>
        <fullName evidence="4">2,3-diketo-5-methylthiopentyl-1-phosphate enolase</fullName>
        <ecNumber evidence="4">5.3.2.-</ecNumber>
    </submittedName>
</protein>
<proteinExistence type="inferred from homology"/>
<dbReference type="STRING" id="39482.ERS852491_03130"/>
<dbReference type="AlphaFoldDB" id="A0A174HH90"/>
<dbReference type="GO" id="GO:0016984">
    <property type="term" value="F:ribulose-bisphosphate carboxylase activity"/>
    <property type="evidence" value="ECO:0007669"/>
    <property type="project" value="InterPro"/>
</dbReference>
<dbReference type="InterPro" id="IPR036422">
    <property type="entry name" value="RuBisCO_lsu_N_sf"/>
</dbReference>
<dbReference type="SUPFAM" id="SSF51649">
    <property type="entry name" value="RuBisCo, C-terminal domain"/>
    <property type="match status" value="1"/>
</dbReference>
<accession>A0A174HH90</accession>
<dbReference type="InterPro" id="IPR033966">
    <property type="entry name" value="RuBisCO"/>
</dbReference>
<dbReference type="Proteomes" id="UP000095544">
    <property type="component" value="Unassembled WGS sequence"/>
</dbReference>
<evidence type="ECO:0000259" key="2">
    <source>
        <dbReference type="Pfam" id="PF00016"/>
    </source>
</evidence>
<evidence type="ECO:0000313" key="4">
    <source>
        <dbReference type="EMBL" id="CUO73601.1"/>
    </source>
</evidence>